<feature type="region of interest" description="Disordered" evidence="1">
    <location>
        <begin position="415"/>
        <end position="437"/>
    </location>
</feature>
<organism evidence="2 3">
    <name type="scientific">Fusarium denticulatum</name>
    <dbReference type="NCBI Taxonomy" id="48507"/>
    <lineage>
        <taxon>Eukaryota</taxon>
        <taxon>Fungi</taxon>
        <taxon>Dikarya</taxon>
        <taxon>Ascomycota</taxon>
        <taxon>Pezizomycotina</taxon>
        <taxon>Sordariomycetes</taxon>
        <taxon>Hypocreomycetidae</taxon>
        <taxon>Hypocreales</taxon>
        <taxon>Nectriaceae</taxon>
        <taxon>Fusarium</taxon>
        <taxon>Fusarium fujikuroi species complex</taxon>
    </lineage>
</organism>
<gene>
    <name evidence="2" type="ORF">FDENT_12186</name>
</gene>
<evidence type="ECO:0000256" key="1">
    <source>
        <dbReference type="SAM" id="MobiDB-lite"/>
    </source>
</evidence>
<feature type="compositionally biased region" description="Acidic residues" evidence="1">
    <location>
        <begin position="328"/>
        <end position="350"/>
    </location>
</feature>
<feature type="region of interest" description="Disordered" evidence="1">
    <location>
        <begin position="288"/>
        <end position="399"/>
    </location>
</feature>
<protein>
    <submittedName>
        <fullName evidence="2">Uncharacterized protein</fullName>
    </submittedName>
</protein>
<dbReference type="Proteomes" id="UP000562682">
    <property type="component" value="Unassembled WGS sequence"/>
</dbReference>
<evidence type="ECO:0000313" key="3">
    <source>
        <dbReference type="Proteomes" id="UP000562682"/>
    </source>
</evidence>
<feature type="compositionally biased region" description="Polar residues" evidence="1">
    <location>
        <begin position="415"/>
        <end position="424"/>
    </location>
</feature>
<dbReference type="AlphaFoldDB" id="A0A8H5TCB1"/>
<feature type="compositionally biased region" description="Basic and acidic residues" evidence="1">
    <location>
        <begin position="917"/>
        <end position="928"/>
    </location>
</feature>
<feature type="compositionally biased region" description="Basic residues" evidence="1">
    <location>
        <begin position="929"/>
        <end position="938"/>
    </location>
</feature>
<dbReference type="EMBL" id="JAAOAK010000408">
    <property type="protein sequence ID" value="KAF5666987.1"/>
    <property type="molecule type" value="Genomic_DNA"/>
</dbReference>
<proteinExistence type="predicted"/>
<feature type="region of interest" description="Disordered" evidence="1">
    <location>
        <begin position="903"/>
        <end position="938"/>
    </location>
</feature>
<name>A0A8H5TCB1_9HYPO</name>
<feature type="compositionally biased region" description="Polar residues" evidence="1">
    <location>
        <begin position="288"/>
        <end position="298"/>
    </location>
</feature>
<feature type="compositionally biased region" description="Acidic residues" evidence="1">
    <location>
        <begin position="360"/>
        <end position="384"/>
    </location>
</feature>
<comment type="caution">
    <text evidence="2">The sequence shown here is derived from an EMBL/GenBank/DDBJ whole genome shotgun (WGS) entry which is preliminary data.</text>
</comment>
<keyword evidence="3" id="KW-1185">Reference proteome</keyword>
<sequence length="938" mass="105448">MAGGLSNLFGSHDDDRFLSLMHMFDENKQPVHNRIPSFPAWVERYCDHSHTKHAQTGAHDLSNTDLDIQRKMGVMINTVFSVDGKHSNRLAQYCAFKSLKELSSYVDIIVPDIIWQAAFVAHDYFCVPKHYLIKPLYKECYNSQTQNLRASEIKIDLVVPLRVLITYHGNEKVREFIDNVAKLCTKPTFIPVLNQTVSTPGLPPNLSPCAFILAHAVQILLFAPQDWDPDRVYTRDLDAYAHRFPTPDAIGGGTTPVIAGLFSMEDLYRAILLFYYLLKRRSASKWITKTAPSSSTNADFPGYHDPASPPTERPQANEVDAVAVNNESDSDGPFEDSSESEGLDEDEYEGENQGGQPGEGNDESNQGDEDENESEQADGDEDEHVDAPESLNETETIGGHKTIRINTLILESLTTTRPSESLSQRLRDLGKPKAPSISSDDLASELYFLLEHHMLPEFGSEVSTSTTNDTQVPFDLGVSGMEHLIKLPSSTNKARESSHVRISEAPQGCLDFLRLAEQDPSLEEPPFRATIDNAKSAMKGLLNPEIEKFQIAGVGSEEVTPLINAYKQLRDDQTCGLRLLFDQAIGQRSRHAPTDRMDCIRWVCYYNPIMTRALEVANKYCGDDKERLVVYVEDPWIQCIAVALFVVAGFNVGSIRSSDTAQEQAKIIEQWKNEASGLEILVANLDTKVRDINVHTDCTKGLLLNWTLEPERILKIINNMSDTSHKGKSIFHMVKIANTYHDVIERVCCTKWAMRLSKDIKLPEWMTGVIREIFIFELIKSTWHQEFNRYAWLVAHDLKAPDFAYHDPKWCQLGQVFSIVAKLVLHHPEDKEFWVESMPILVELCFHFNDAFDVSDSLGHRLCLTSEDMRTSFLPIFKGIKSARAAVDDELASERREMLQRGIEARAGDDETVAGCGEKRKTGDDGKGGMKKQKTSAA</sequence>
<reference evidence="2 3" key="1">
    <citation type="submission" date="2020-05" db="EMBL/GenBank/DDBJ databases">
        <title>Identification and distribution of gene clusters putatively required for synthesis of sphingolipid metabolism inhibitors in phylogenetically diverse species of the filamentous fungus Fusarium.</title>
        <authorList>
            <person name="Kim H.-S."/>
            <person name="Busman M."/>
            <person name="Brown D.W."/>
            <person name="Divon H."/>
            <person name="Uhlig S."/>
            <person name="Proctor R.H."/>
        </authorList>
    </citation>
    <scope>NUCLEOTIDE SEQUENCE [LARGE SCALE GENOMIC DNA]</scope>
    <source>
        <strain evidence="2 3">NRRL 25311</strain>
    </source>
</reference>
<accession>A0A8H5TCB1</accession>
<evidence type="ECO:0000313" key="2">
    <source>
        <dbReference type="EMBL" id="KAF5666987.1"/>
    </source>
</evidence>